<dbReference type="InterPro" id="IPR028082">
    <property type="entry name" value="Peripla_BP_I"/>
</dbReference>
<sequence>QSSQDYQFVLALRLATKEINRNTHLLPNITLIFWTLSDKNFDAIVLSDTLISLGKDGEGVPNYTCITKASIIAVLTGPLWSSSSRLGLYFTIAFGSFYSILSDDEQFPYLYQMEPKDTYLASAMVSLMAHFSWNWVGLVVSDDEQGVQFLSDFRGQMKENRVCLAFVNMIPLRMQLYMTRAHIYYEQIMTSSANVVVIYGNVNSTLAESYRWWKYLGIRRIWFSTSQWDNVINQRDFNIDSSLGTFTFSHHHGEISGFKNFIQTLKLSDHSEKITLTSLGWIGFNCSVASNNFKTLKDWSSNTSFESLMWHNFNMAMSDESYNIYNAVYAVAHSLHEMLLYHVDMQPVAGEKLKFQHWQVVWLPLYKIQFINPAGDTVTMNQKEKPHGQYDIFNILCFSQGLRTKVKIGEFSPFFPHGQQLYLSEDMIEWATRSRQLPSSVCSVSCSPGSRKSPQKGKATCCFDCTPCPENEISNQTDMDQCVQCPDDQYANVKQNHCIHKSVMYLAYEDPLGMSLTCMALFLTALAVVMLGVFVKHRDTPIVKANNRTLSYILLLSLIFCFLCSLLFIGHPNTITCVLQQTTFGLAFTVAVSTVLAKTLTVVLAFKVTVPGRRLRGLLVSGAPSYIIPICTLIQLILCGVWMGTSPPFIVIDPQSELEHITIVCNKGSVTVFYCVLGYLGSLALGAFTVAFMARNLPDTFNEAKFLTFSMLVFCSVWVTFLPVYHSTKGKAMVAVEVFSILASSAGLLGCIFAPKCFIILLRSDQNSLQNFRMKTRS</sequence>
<dbReference type="InterPro" id="IPR038550">
    <property type="entry name" value="GPCR_3_9-Cys_sf"/>
</dbReference>
<dbReference type="PROSITE" id="PS50259">
    <property type="entry name" value="G_PROTEIN_RECEP_F3_4"/>
    <property type="match status" value="1"/>
</dbReference>
<keyword evidence="15" id="KW-1185">Reference proteome</keyword>
<evidence type="ECO:0000256" key="4">
    <source>
        <dbReference type="ARBA" id="ARBA00022692"/>
    </source>
</evidence>
<dbReference type="InterPro" id="IPR000068">
    <property type="entry name" value="GPCR_3_Ca_sens_rcpt-rel"/>
</dbReference>
<comment type="similarity">
    <text evidence="2">Belongs to the G-protein coupled receptor 3 family.</text>
</comment>
<keyword evidence="3" id="KW-1003">Cell membrane</keyword>
<dbReference type="CDD" id="cd06365">
    <property type="entry name" value="PBP1_pheromone_receptor"/>
    <property type="match status" value="1"/>
</dbReference>
<keyword evidence="10" id="KW-0325">Glycoprotein</keyword>
<evidence type="ECO:0000256" key="3">
    <source>
        <dbReference type="ARBA" id="ARBA00022475"/>
    </source>
</evidence>
<keyword evidence="6 12" id="KW-1133">Transmembrane helix</keyword>
<feature type="transmembrane region" description="Helical" evidence="12">
    <location>
        <begin position="618"/>
        <end position="643"/>
    </location>
</feature>
<feature type="domain" description="G-protein coupled receptors family 3 profile" evidence="13">
    <location>
        <begin position="512"/>
        <end position="776"/>
    </location>
</feature>
<feature type="transmembrane region" description="Helical" evidence="12">
    <location>
        <begin position="706"/>
        <end position="726"/>
    </location>
</feature>
<reference evidence="14" key="1">
    <citation type="submission" date="2025-08" db="UniProtKB">
        <authorList>
            <consortium name="Ensembl"/>
        </authorList>
    </citation>
    <scope>IDENTIFICATION</scope>
</reference>
<dbReference type="Pfam" id="PF00003">
    <property type="entry name" value="7tm_3"/>
    <property type="match status" value="1"/>
</dbReference>
<dbReference type="Ensembl" id="ENSNGAT00000017869.1">
    <property type="protein sequence ID" value="ENSNGAP00000012312.1"/>
    <property type="gene ID" value="ENSNGAG00000014191.1"/>
</dbReference>
<gene>
    <name evidence="14" type="primary">LOC103725624</name>
</gene>
<dbReference type="PANTHER" id="PTHR24061">
    <property type="entry name" value="CALCIUM-SENSING RECEPTOR-RELATED"/>
    <property type="match status" value="1"/>
</dbReference>
<dbReference type="InterPro" id="IPR011500">
    <property type="entry name" value="GPCR_3_9-Cys_dom"/>
</dbReference>
<protein>
    <submittedName>
        <fullName evidence="14">Vomeronasal type-2 receptor 116-like</fullName>
    </submittedName>
</protein>
<dbReference type="PANTHER" id="PTHR24061:SF545">
    <property type="entry name" value="VOMERONASAL 2, RECEPTOR 118-RELATED"/>
    <property type="match status" value="1"/>
</dbReference>
<dbReference type="SUPFAM" id="SSF53822">
    <property type="entry name" value="Periplasmic binding protein-like I"/>
    <property type="match status" value="1"/>
</dbReference>
<evidence type="ECO:0000256" key="1">
    <source>
        <dbReference type="ARBA" id="ARBA00004651"/>
    </source>
</evidence>
<dbReference type="InterPro" id="IPR001828">
    <property type="entry name" value="ANF_lig-bd_rcpt"/>
</dbReference>
<dbReference type="FunFam" id="2.10.50.30:FF:000002">
    <property type="entry name" value="Vomeronasal 2 receptor, h1"/>
    <property type="match status" value="1"/>
</dbReference>
<keyword evidence="11" id="KW-0807">Transducer</keyword>
<evidence type="ECO:0000313" key="14">
    <source>
        <dbReference type="Ensembl" id="ENSNGAP00000012312.1"/>
    </source>
</evidence>
<evidence type="ECO:0000256" key="7">
    <source>
        <dbReference type="ARBA" id="ARBA00023040"/>
    </source>
</evidence>
<evidence type="ECO:0000256" key="5">
    <source>
        <dbReference type="ARBA" id="ARBA00022729"/>
    </source>
</evidence>
<accession>A0A8C6R4U8</accession>
<evidence type="ECO:0000259" key="13">
    <source>
        <dbReference type="PROSITE" id="PS50259"/>
    </source>
</evidence>
<evidence type="ECO:0000256" key="10">
    <source>
        <dbReference type="ARBA" id="ARBA00023180"/>
    </source>
</evidence>
<dbReference type="InterPro" id="IPR000337">
    <property type="entry name" value="GPCR_3"/>
</dbReference>
<organism evidence="14 15">
    <name type="scientific">Nannospalax galili</name>
    <name type="common">Northern Israeli blind subterranean mole rat</name>
    <name type="synonym">Spalax galili</name>
    <dbReference type="NCBI Taxonomy" id="1026970"/>
    <lineage>
        <taxon>Eukaryota</taxon>
        <taxon>Metazoa</taxon>
        <taxon>Chordata</taxon>
        <taxon>Craniata</taxon>
        <taxon>Vertebrata</taxon>
        <taxon>Euteleostomi</taxon>
        <taxon>Mammalia</taxon>
        <taxon>Eutheria</taxon>
        <taxon>Euarchontoglires</taxon>
        <taxon>Glires</taxon>
        <taxon>Rodentia</taxon>
        <taxon>Myomorpha</taxon>
        <taxon>Muroidea</taxon>
        <taxon>Spalacidae</taxon>
        <taxon>Spalacinae</taxon>
        <taxon>Nannospalax</taxon>
    </lineage>
</organism>
<evidence type="ECO:0000256" key="2">
    <source>
        <dbReference type="ARBA" id="ARBA00007242"/>
    </source>
</evidence>
<keyword evidence="9" id="KW-0675">Receptor</keyword>
<keyword evidence="7" id="KW-0297">G-protein coupled receptor</keyword>
<evidence type="ECO:0000256" key="9">
    <source>
        <dbReference type="ARBA" id="ARBA00023170"/>
    </source>
</evidence>
<feature type="transmembrane region" description="Helical" evidence="12">
    <location>
        <begin position="671"/>
        <end position="694"/>
    </location>
</feature>
<dbReference type="Pfam" id="PF07562">
    <property type="entry name" value="NCD3G"/>
    <property type="match status" value="1"/>
</dbReference>
<evidence type="ECO:0000313" key="15">
    <source>
        <dbReference type="Proteomes" id="UP000694381"/>
    </source>
</evidence>
<name>A0A8C6R4U8_NANGA</name>
<comment type="subcellular location">
    <subcellularLocation>
        <location evidence="1">Cell membrane</location>
        <topology evidence="1">Multi-pass membrane protein</topology>
    </subcellularLocation>
</comment>
<keyword evidence="4 12" id="KW-0812">Transmembrane</keyword>
<dbReference type="GO" id="GO:0004930">
    <property type="term" value="F:G protein-coupled receptor activity"/>
    <property type="evidence" value="ECO:0007669"/>
    <property type="project" value="UniProtKB-KW"/>
</dbReference>
<dbReference type="AlphaFoldDB" id="A0A8C6R4U8"/>
<dbReference type="FunFam" id="3.40.50.2300:FF:000024">
    <property type="entry name" value="Vomeronasal 2, receptor 73"/>
    <property type="match status" value="1"/>
</dbReference>
<evidence type="ECO:0000256" key="6">
    <source>
        <dbReference type="ARBA" id="ARBA00022989"/>
    </source>
</evidence>
<reference evidence="14" key="2">
    <citation type="submission" date="2025-09" db="UniProtKB">
        <authorList>
            <consortium name="Ensembl"/>
        </authorList>
    </citation>
    <scope>IDENTIFICATION</scope>
</reference>
<evidence type="ECO:0000256" key="11">
    <source>
        <dbReference type="ARBA" id="ARBA00023224"/>
    </source>
</evidence>
<dbReference type="InterPro" id="IPR004073">
    <property type="entry name" value="GPCR_3_vmron_rcpt_2"/>
</dbReference>
<dbReference type="Proteomes" id="UP000694381">
    <property type="component" value="Unassembled WGS sequence"/>
</dbReference>
<feature type="transmembrane region" description="Helical" evidence="12">
    <location>
        <begin position="583"/>
        <end position="606"/>
    </location>
</feature>
<dbReference type="Gene3D" id="2.10.50.30">
    <property type="entry name" value="GPCR, family 3, nine cysteines domain"/>
    <property type="match status" value="1"/>
</dbReference>
<feature type="transmembrane region" description="Helical" evidence="12">
    <location>
        <begin position="512"/>
        <end position="537"/>
    </location>
</feature>
<keyword evidence="8 12" id="KW-0472">Membrane</keyword>
<dbReference type="GO" id="GO:0005886">
    <property type="term" value="C:plasma membrane"/>
    <property type="evidence" value="ECO:0007669"/>
    <property type="project" value="UniProtKB-SubCell"/>
</dbReference>
<proteinExistence type="inferred from homology"/>
<dbReference type="InterPro" id="IPR017978">
    <property type="entry name" value="GPCR_3_C"/>
</dbReference>
<evidence type="ECO:0000256" key="12">
    <source>
        <dbReference type="SAM" id="Phobius"/>
    </source>
</evidence>
<dbReference type="PRINTS" id="PR01535">
    <property type="entry name" value="VOMERONASL2R"/>
</dbReference>
<dbReference type="CDD" id="cd15283">
    <property type="entry name" value="7tmC_V2R_pheromone"/>
    <property type="match status" value="1"/>
</dbReference>
<dbReference type="Pfam" id="PF01094">
    <property type="entry name" value="ANF_receptor"/>
    <property type="match status" value="1"/>
</dbReference>
<evidence type="ECO:0000256" key="8">
    <source>
        <dbReference type="ARBA" id="ARBA00023136"/>
    </source>
</evidence>
<dbReference type="Gene3D" id="3.40.50.2300">
    <property type="match status" value="2"/>
</dbReference>
<feature type="transmembrane region" description="Helical" evidence="12">
    <location>
        <begin position="549"/>
        <end position="571"/>
    </location>
</feature>
<dbReference type="GeneTree" id="ENSGT00950000183069"/>
<feature type="transmembrane region" description="Helical" evidence="12">
    <location>
        <begin position="738"/>
        <end position="762"/>
    </location>
</feature>
<keyword evidence="5" id="KW-0732">Signal</keyword>
<dbReference type="PRINTS" id="PR00248">
    <property type="entry name" value="GPCRMGR"/>
</dbReference>